<evidence type="ECO:0000259" key="7">
    <source>
        <dbReference type="Pfam" id="PF00326"/>
    </source>
</evidence>
<evidence type="ECO:0000256" key="3">
    <source>
        <dbReference type="ARBA" id="ARBA00022801"/>
    </source>
</evidence>
<dbReference type="SUPFAM" id="SSF50993">
    <property type="entry name" value="Peptidase/esterase 'gauge' domain"/>
    <property type="match status" value="1"/>
</dbReference>
<dbReference type="OrthoDB" id="248387at2759"/>
<dbReference type="GO" id="GO:0004252">
    <property type="term" value="F:serine-type endopeptidase activity"/>
    <property type="evidence" value="ECO:0007669"/>
    <property type="project" value="UniProtKB-UniRule"/>
</dbReference>
<dbReference type="AlphaFoldDB" id="A0A4P9Z3H0"/>
<dbReference type="PANTHER" id="PTHR11757">
    <property type="entry name" value="PROTEASE FAMILY S9A OLIGOPEPTIDASE"/>
    <property type="match status" value="1"/>
</dbReference>
<dbReference type="EMBL" id="KZ989527">
    <property type="protein sequence ID" value="RKP26060.1"/>
    <property type="molecule type" value="Genomic_DNA"/>
</dbReference>
<comment type="function">
    <text evidence="5">Serine peptidase whose precise substrate specificity remains unclear. Does not cleave peptides after a arginine or lysine residue. Regulates trans-Golgi network morphology and sorting by regulating the membrane binding of the AP-1 complex. May play a role in the regulation of synaptic vesicle exocytosis.</text>
</comment>
<reference evidence="10" key="1">
    <citation type="journal article" date="2018" name="Nat. Microbiol.">
        <title>Leveraging single-cell genomics to expand the fungal tree of life.</title>
        <authorList>
            <person name="Ahrendt S.R."/>
            <person name="Quandt C.A."/>
            <person name="Ciobanu D."/>
            <person name="Clum A."/>
            <person name="Salamov A."/>
            <person name="Andreopoulos B."/>
            <person name="Cheng J.F."/>
            <person name="Woyke T."/>
            <person name="Pelin A."/>
            <person name="Henrissat B."/>
            <person name="Reynolds N.K."/>
            <person name="Benny G.L."/>
            <person name="Smith M.E."/>
            <person name="James T.Y."/>
            <person name="Grigoriev I.V."/>
        </authorList>
    </citation>
    <scope>NUCLEOTIDE SEQUENCE [LARGE SCALE GENOMIC DNA]</scope>
    <source>
        <strain evidence="10">Benny S71-1</strain>
    </source>
</reference>
<dbReference type="SUPFAM" id="SSF53474">
    <property type="entry name" value="alpha/beta-Hydrolases"/>
    <property type="match status" value="1"/>
</dbReference>
<dbReference type="PANTHER" id="PTHR11757:SF19">
    <property type="entry name" value="PROLYL ENDOPEPTIDASE-LIKE"/>
    <property type="match status" value="1"/>
</dbReference>
<keyword evidence="2 6" id="KW-0645">Protease</keyword>
<dbReference type="InterPro" id="IPR023302">
    <property type="entry name" value="Pept_S9A_N"/>
</dbReference>
<dbReference type="PRINTS" id="PR00862">
    <property type="entry name" value="PROLIGOPTASE"/>
</dbReference>
<proteinExistence type="inferred from homology"/>
<evidence type="ECO:0000256" key="5">
    <source>
        <dbReference type="ARBA" id="ARBA00045448"/>
    </source>
</evidence>
<dbReference type="InterPro" id="IPR029058">
    <property type="entry name" value="AB_hydrolase_fold"/>
</dbReference>
<evidence type="ECO:0000313" key="10">
    <source>
        <dbReference type="Proteomes" id="UP000278143"/>
    </source>
</evidence>
<dbReference type="InterPro" id="IPR051543">
    <property type="entry name" value="Serine_Peptidase_S9A"/>
</dbReference>
<dbReference type="InterPro" id="IPR002470">
    <property type="entry name" value="Peptidase_S9A"/>
</dbReference>
<dbReference type="Gene3D" id="3.40.50.1820">
    <property type="entry name" value="alpha/beta hydrolase"/>
    <property type="match status" value="1"/>
</dbReference>
<feature type="domain" description="Peptidase S9A N-terminal" evidence="8">
    <location>
        <begin position="2"/>
        <end position="184"/>
    </location>
</feature>
<dbReference type="InterPro" id="IPR002471">
    <property type="entry name" value="Pept_S9_AS"/>
</dbReference>
<gene>
    <name evidence="9" type="ORF">SYNPS1DRAFT_28226</name>
</gene>
<dbReference type="PROSITE" id="PS00708">
    <property type="entry name" value="PRO_ENDOPEP_SER"/>
    <property type="match status" value="1"/>
</dbReference>
<dbReference type="Pfam" id="PF00326">
    <property type="entry name" value="Peptidase_S9"/>
    <property type="match status" value="1"/>
</dbReference>
<dbReference type="Pfam" id="PF02897">
    <property type="entry name" value="Peptidase_S9_N"/>
    <property type="match status" value="1"/>
</dbReference>
<evidence type="ECO:0000256" key="1">
    <source>
        <dbReference type="ARBA" id="ARBA00005228"/>
    </source>
</evidence>
<evidence type="ECO:0000256" key="2">
    <source>
        <dbReference type="ARBA" id="ARBA00022670"/>
    </source>
</evidence>
<name>A0A4P9Z3H0_9FUNG</name>
<protein>
    <recommendedName>
        <fullName evidence="6">Prolyl endopeptidase</fullName>
        <ecNumber evidence="6">3.4.21.-</ecNumber>
    </recommendedName>
</protein>
<evidence type="ECO:0000259" key="8">
    <source>
        <dbReference type="Pfam" id="PF02897"/>
    </source>
</evidence>
<keyword evidence="10" id="KW-1185">Reference proteome</keyword>
<feature type="domain" description="Peptidase S9 prolyl oligopeptidase catalytic" evidence="7">
    <location>
        <begin position="258"/>
        <end position="481"/>
    </location>
</feature>
<evidence type="ECO:0000256" key="4">
    <source>
        <dbReference type="ARBA" id="ARBA00022825"/>
    </source>
</evidence>
<dbReference type="Proteomes" id="UP000278143">
    <property type="component" value="Unassembled WGS sequence"/>
</dbReference>
<evidence type="ECO:0000313" key="9">
    <source>
        <dbReference type="EMBL" id="RKP26060.1"/>
    </source>
</evidence>
<keyword evidence="4 6" id="KW-0720">Serine protease</keyword>
<accession>A0A4P9Z3H0</accession>
<dbReference type="InterPro" id="IPR001375">
    <property type="entry name" value="Peptidase_S9_cat"/>
</dbReference>
<keyword evidence="3 6" id="KW-0378">Hydrolase</keyword>
<comment type="similarity">
    <text evidence="1 6">Belongs to the peptidase S9A family.</text>
</comment>
<feature type="non-terminal residue" evidence="9">
    <location>
        <position position="1"/>
    </location>
</feature>
<sequence>DYIIADVASSQTSEVHYLNAHRPTEPFKLFAPREFDRLYSVDHFNGQFLIVTNRLNDEKQINFVLCGCAVDGPTDAAHWDTIIAHDERVYITDVMPFSKYVVVAERSNALPQLRVLEPCSDGLLKAGAAQHYIDFPEVSYTVGGRPSALPYNENVLRFSYSSLITPSSVFDYDLATRERILRKQTEVIGYDPSLYVTERIFADRPSTSFDEDGSDDPLPASMRIPITLVYRRDQLRKDGSNPAWLYGYGSYGINIDASFKQTLVSLLDRGFVYAIAHIRGGAEWGRAWYELAGKFLHKKNTFRDFIAAAEKLFAERYTRPELLAIEGRSAGGLLMGSVVNMRPDIAKVAIAGVPFVDVINTMMDESIPLTVNEYEEWGNPNDKTFFDYMLSYSPYDNLSRTSKYPNMLIRAGLNDPRVQYWEPAKWCARLRAYKAGHGDDNDPHPHDILLLTKMGSGHFGASGRYDYLKDTAVDYAYVIATIEKSRETILADQLKNKASL</sequence>
<organism evidence="9 10">
    <name type="scientific">Syncephalis pseudoplumigaleata</name>
    <dbReference type="NCBI Taxonomy" id="1712513"/>
    <lineage>
        <taxon>Eukaryota</taxon>
        <taxon>Fungi</taxon>
        <taxon>Fungi incertae sedis</taxon>
        <taxon>Zoopagomycota</taxon>
        <taxon>Zoopagomycotina</taxon>
        <taxon>Zoopagomycetes</taxon>
        <taxon>Zoopagales</taxon>
        <taxon>Piptocephalidaceae</taxon>
        <taxon>Syncephalis</taxon>
    </lineage>
</organism>
<dbReference type="EC" id="3.4.21.-" evidence="6"/>
<evidence type="ECO:0000256" key="6">
    <source>
        <dbReference type="RuleBase" id="RU368024"/>
    </source>
</evidence>
<dbReference type="GO" id="GO:0006508">
    <property type="term" value="P:proteolysis"/>
    <property type="evidence" value="ECO:0007669"/>
    <property type="project" value="UniProtKB-KW"/>
</dbReference>